<dbReference type="PANTHER" id="PTHR46889:SF4">
    <property type="entry name" value="TRANSPOSASE INSO FOR INSERTION SEQUENCE ELEMENT IS911B-RELATED"/>
    <property type="match status" value="1"/>
</dbReference>
<dbReference type="PROSITE" id="PS50994">
    <property type="entry name" value="INTEGRASE"/>
    <property type="match status" value="1"/>
</dbReference>
<evidence type="ECO:0000313" key="3">
    <source>
        <dbReference type="EMBL" id="SHK77347.1"/>
    </source>
</evidence>
<feature type="region of interest" description="Disordered" evidence="1">
    <location>
        <begin position="1"/>
        <end position="27"/>
    </location>
</feature>
<dbReference type="NCBIfam" id="NF033516">
    <property type="entry name" value="transpos_IS3"/>
    <property type="match status" value="1"/>
</dbReference>
<dbReference type="PANTHER" id="PTHR46889">
    <property type="entry name" value="TRANSPOSASE INSF FOR INSERTION SEQUENCE IS3B-RELATED"/>
    <property type="match status" value="1"/>
</dbReference>
<evidence type="ECO:0000256" key="1">
    <source>
        <dbReference type="SAM" id="MobiDB-lite"/>
    </source>
</evidence>
<dbReference type="AlphaFoldDB" id="A0A1M6V764"/>
<reference evidence="4" key="1">
    <citation type="submission" date="2016-11" db="EMBL/GenBank/DDBJ databases">
        <authorList>
            <person name="Varghese N."/>
            <person name="Submissions S."/>
        </authorList>
    </citation>
    <scope>NUCLEOTIDE SEQUENCE [LARGE SCALE GENOMIC DNA]</scope>
    <source>
        <strain evidence="4">UWOS</strain>
    </source>
</reference>
<protein>
    <submittedName>
        <fullName evidence="3">Integrase core domain-containing protein</fullName>
    </submittedName>
</protein>
<name>A0A1M6V764_9BACT</name>
<dbReference type="GO" id="GO:0003676">
    <property type="term" value="F:nucleic acid binding"/>
    <property type="evidence" value="ECO:0007669"/>
    <property type="project" value="InterPro"/>
</dbReference>
<dbReference type="InterPro" id="IPR012337">
    <property type="entry name" value="RNaseH-like_sf"/>
</dbReference>
<proteinExistence type="predicted"/>
<evidence type="ECO:0000313" key="4">
    <source>
        <dbReference type="Proteomes" id="UP000184275"/>
    </source>
</evidence>
<gene>
    <name evidence="3" type="ORF">SAMN05720469_11722</name>
</gene>
<dbReference type="InterPro" id="IPR048020">
    <property type="entry name" value="Transpos_IS3"/>
</dbReference>
<dbReference type="SUPFAM" id="SSF53098">
    <property type="entry name" value="Ribonuclease H-like"/>
    <property type="match status" value="1"/>
</dbReference>
<dbReference type="InterPro" id="IPR001584">
    <property type="entry name" value="Integrase_cat-core"/>
</dbReference>
<accession>A0A1M6V764</accession>
<feature type="compositionally biased region" description="Pro residues" evidence="1">
    <location>
        <begin position="1"/>
        <end position="11"/>
    </location>
</feature>
<sequence>MDVGPSAPPMMPMDAASPSENPPNATHRKYPYQLRGVKVTHVNQEWSTDITYIRLKHGFVYLTAIIDWYSRRILAWRLSNSLSSDFCVDVLLEAVGKYGWPEVFNTDQGSQYTSEKFTKCFEDEGCTAKLSMDGKGRSLDNVYIERFWRTLKYEDIYLKGYMDMKECFKGIKSFIDRYNDRRRHSSLENHTPSEVYFNHVVLKVAA</sequence>
<keyword evidence="4" id="KW-1185">Reference proteome</keyword>
<dbReference type="InterPro" id="IPR050900">
    <property type="entry name" value="Transposase_IS3/IS150/IS904"/>
</dbReference>
<dbReference type="Gene3D" id="3.30.420.10">
    <property type="entry name" value="Ribonuclease H-like superfamily/Ribonuclease H"/>
    <property type="match status" value="1"/>
</dbReference>
<dbReference type="Pfam" id="PF00665">
    <property type="entry name" value="rve"/>
    <property type="match status" value="1"/>
</dbReference>
<dbReference type="GO" id="GO:0015074">
    <property type="term" value="P:DNA integration"/>
    <property type="evidence" value="ECO:0007669"/>
    <property type="project" value="InterPro"/>
</dbReference>
<evidence type="ECO:0000259" key="2">
    <source>
        <dbReference type="PROSITE" id="PS50994"/>
    </source>
</evidence>
<dbReference type="InterPro" id="IPR036397">
    <property type="entry name" value="RNaseH_sf"/>
</dbReference>
<dbReference type="RefSeq" id="WP_073304637.1">
    <property type="nucleotide sequence ID" value="NZ_FRAW01000017.1"/>
</dbReference>
<feature type="domain" description="Integrase catalytic" evidence="2">
    <location>
        <begin position="27"/>
        <end position="200"/>
    </location>
</feature>
<dbReference type="Proteomes" id="UP000184275">
    <property type="component" value="Unassembled WGS sequence"/>
</dbReference>
<organism evidence="3 4">
    <name type="scientific">Fibrobacter intestinalis</name>
    <dbReference type="NCBI Taxonomy" id="28122"/>
    <lineage>
        <taxon>Bacteria</taxon>
        <taxon>Pseudomonadati</taxon>
        <taxon>Fibrobacterota</taxon>
        <taxon>Fibrobacteria</taxon>
        <taxon>Fibrobacterales</taxon>
        <taxon>Fibrobacteraceae</taxon>
        <taxon>Fibrobacter</taxon>
    </lineage>
</organism>
<dbReference type="EMBL" id="FRAW01000017">
    <property type="protein sequence ID" value="SHK77347.1"/>
    <property type="molecule type" value="Genomic_DNA"/>
</dbReference>